<dbReference type="CDD" id="cd17534">
    <property type="entry name" value="REC_DC-like"/>
    <property type="match status" value="1"/>
</dbReference>
<evidence type="ECO:0000256" key="5">
    <source>
        <dbReference type="ARBA" id="ARBA00023163"/>
    </source>
</evidence>
<proteinExistence type="predicted"/>
<keyword evidence="2" id="KW-0902">Two-component regulatory system</keyword>
<dbReference type="SMART" id="SM00850">
    <property type="entry name" value="LytTR"/>
    <property type="match status" value="1"/>
</dbReference>
<evidence type="ECO:0000256" key="2">
    <source>
        <dbReference type="ARBA" id="ARBA00023012"/>
    </source>
</evidence>
<dbReference type="InterPro" id="IPR007492">
    <property type="entry name" value="LytTR_DNA-bd_dom"/>
</dbReference>
<dbReference type="GO" id="GO:0032993">
    <property type="term" value="C:protein-DNA complex"/>
    <property type="evidence" value="ECO:0007669"/>
    <property type="project" value="TreeGrafter"/>
</dbReference>
<evidence type="ECO:0000313" key="9">
    <source>
        <dbReference type="EMBL" id="PZF74921.1"/>
    </source>
</evidence>
<evidence type="ECO:0000256" key="4">
    <source>
        <dbReference type="ARBA" id="ARBA00023125"/>
    </source>
</evidence>
<dbReference type="Gene3D" id="3.40.50.2300">
    <property type="match status" value="1"/>
</dbReference>
<dbReference type="PANTHER" id="PTHR48111:SF1">
    <property type="entry name" value="TWO-COMPONENT RESPONSE REGULATOR ORR33"/>
    <property type="match status" value="1"/>
</dbReference>
<dbReference type="GO" id="GO:0000976">
    <property type="term" value="F:transcription cis-regulatory region binding"/>
    <property type="evidence" value="ECO:0007669"/>
    <property type="project" value="TreeGrafter"/>
</dbReference>
<evidence type="ECO:0000259" key="8">
    <source>
        <dbReference type="PROSITE" id="PS50930"/>
    </source>
</evidence>
<dbReference type="GO" id="GO:0000156">
    <property type="term" value="F:phosphorelay response regulator activity"/>
    <property type="evidence" value="ECO:0007669"/>
    <property type="project" value="TreeGrafter"/>
</dbReference>
<keyword evidence="1 6" id="KW-0597">Phosphoprotein</keyword>
<dbReference type="SUPFAM" id="SSF52172">
    <property type="entry name" value="CheY-like"/>
    <property type="match status" value="1"/>
</dbReference>
<dbReference type="EMBL" id="QKTW01000002">
    <property type="protein sequence ID" value="PZF74921.1"/>
    <property type="molecule type" value="Genomic_DNA"/>
</dbReference>
<dbReference type="PANTHER" id="PTHR48111">
    <property type="entry name" value="REGULATOR OF RPOS"/>
    <property type="match status" value="1"/>
</dbReference>
<dbReference type="PROSITE" id="PS50930">
    <property type="entry name" value="HTH_LYTTR"/>
    <property type="match status" value="1"/>
</dbReference>
<dbReference type="Pfam" id="PF00072">
    <property type="entry name" value="Response_reg"/>
    <property type="match status" value="1"/>
</dbReference>
<dbReference type="InterPro" id="IPR039420">
    <property type="entry name" value="WalR-like"/>
</dbReference>
<dbReference type="PROSITE" id="PS50110">
    <property type="entry name" value="RESPONSE_REGULATORY"/>
    <property type="match status" value="1"/>
</dbReference>
<evidence type="ECO:0000313" key="10">
    <source>
        <dbReference type="Proteomes" id="UP000248745"/>
    </source>
</evidence>
<evidence type="ECO:0008006" key="11">
    <source>
        <dbReference type="Google" id="ProtNLM"/>
    </source>
</evidence>
<keyword evidence="3" id="KW-0805">Transcription regulation</keyword>
<evidence type="ECO:0000256" key="1">
    <source>
        <dbReference type="ARBA" id="ARBA00022553"/>
    </source>
</evidence>
<keyword evidence="4" id="KW-0238">DNA-binding</keyword>
<accession>A0A2W2AI33</accession>
<dbReference type="Pfam" id="PF04397">
    <property type="entry name" value="LytTR"/>
    <property type="match status" value="1"/>
</dbReference>
<evidence type="ECO:0000256" key="6">
    <source>
        <dbReference type="PROSITE-ProRule" id="PRU00169"/>
    </source>
</evidence>
<dbReference type="Gene3D" id="2.40.50.1020">
    <property type="entry name" value="LytTr DNA-binding domain"/>
    <property type="match status" value="1"/>
</dbReference>
<dbReference type="SMART" id="SM00448">
    <property type="entry name" value="REC"/>
    <property type="match status" value="1"/>
</dbReference>
<keyword evidence="10" id="KW-1185">Reference proteome</keyword>
<dbReference type="GO" id="GO:0005829">
    <property type="term" value="C:cytosol"/>
    <property type="evidence" value="ECO:0007669"/>
    <property type="project" value="TreeGrafter"/>
</dbReference>
<keyword evidence="5" id="KW-0804">Transcription</keyword>
<dbReference type="Proteomes" id="UP000248745">
    <property type="component" value="Unassembled WGS sequence"/>
</dbReference>
<reference evidence="9 10" key="1">
    <citation type="submission" date="2018-06" db="EMBL/GenBank/DDBJ databases">
        <title>Mucibacter soli gen. nov., sp. nov., a new member of the family Chitinophagaceae producing mucin.</title>
        <authorList>
            <person name="Kim M.-K."/>
            <person name="Park S."/>
            <person name="Kim T.-S."/>
            <person name="Joung Y."/>
            <person name="Han J.-H."/>
            <person name="Kim S.B."/>
        </authorList>
    </citation>
    <scope>NUCLEOTIDE SEQUENCE [LARGE SCALE GENOMIC DNA]</scope>
    <source>
        <strain evidence="9 10">R1-15</strain>
    </source>
</reference>
<dbReference type="InterPro" id="IPR011006">
    <property type="entry name" value="CheY-like_superfamily"/>
</dbReference>
<gene>
    <name evidence="9" type="ORF">DN068_01615</name>
</gene>
<dbReference type="InterPro" id="IPR001789">
    <property type="entry name" value="Sig_transdc_resp-reg_receiver"/>
</dbReference>
<feature type="domain" description="Response regulatory" evidence="7">
    <location>
        <begin position="2"/>
        <end position="118"/>
    </location>
</feature>
<sequence>MKILILEDEAIIAESLFQLLESMNYQPMDAVATPDEAIALLNEEHPGLVIMDIRLGKGRSGLEVADYINTHYSKLPFIVLTAHSDKATIQEVKRFRPAAYLTKPFVKETLFAAIELALPEHTEEPAPAPKPTIQPETREEPLFIKIGGRYEKVEIKHILYLQAKGKYTEIHLPYAKYLMRMPLTSFAAAYPQINWVRIHKSFFVNASYVTSITGKEITVQESKLPIGRAYQAEVMQRFNAV</sequence>
<dbReference type="OrthoDB" id="1646880at2"/>
<evidence type="ECO:0000256" key="3">
    <source>
        <dbReference type="ARBA" id="ARBA00023015"/>
    </source>
</evidence>
<protein>
    <recommendedName>
        <fullName evidence="11">DNA-binding response regulator</fullName>
    </recommendedName>
</protein>
<feature type="domain" description="HTH LytTR-type" evidence="8">
    <location>
        <begin position="142"/>
        <end position="240"/>
    </location>
</feature>
<dbReference type="AlphaFoldDB" id="A0A2W2AI33"/>
<feature type="modified residue" description="4-aspartylphosphate" evidence="6">
    <location>
        <position position="52"/>
    </location>
</feature>
<dbReference type="GO" id="GO:0006355">
    <property type="term" value="P:regulation of DNA-templated transcription"/>
    <property type="evidence" value="ECO:0007669"/>
    <property type="project" value="TreeGrafter"/>
</dbReference>
<name>A0A2W2AI33_9BACT</name>
<comment type="caution">
    <text evidence="9">The sequence shown here is derived from an EMBL/GenBank/DDBJ whole genome shotgun (WGS) entry which is preliminary data.</text>
</comment>
<organism evidence="9 10">
    <name type="scientific">Taibaiella soli</name>
    <dbReference type="NCBI Taxonomy" id="1649169"/>
    <lineage>
        <taxon>Bacteria</taxon>
        <taxon>Pseudomonadati</taxon>
        <taxon>Bacteroidota</taxon>
        <taxon>Chitinophagia</taxon>
        <taxon>Chitinophagales</taxon>
        <taxon>Chitinophagaceae</taxon>
        <taxon>Taibaiella</taxon>
    </lineage>
</organism>
<dbReference type="RefSeq" id="WP_110997127.1">
    <property type="nucleotide sequence ID" value="NZ_QKTW01000002.1"/>
</dbReference>
<evidence type="ECO:0000259" key="7">
    <source>
        <dbReference type="PROSITE" id="PS50110"/>
    </source>
</evidence>